<dbReference type="EMBL" id="BAABDC010000003">
    <property type="protein sequence ID" value="GAA3707238.1"/>
    <property type="molecule type" value="Genomic_DNA"/>
</dbReference>
<feature type="transmembrane region" description="Helical" evidence="1">
    <location>
        <begin position="382"/>
        <end position="401"/>
    </location>
</feature>
<protein>
    <submittedName>
        <fullName evidence="2">Uncharacterized protein</fullName>
    </submittedName>
</protein>
<evidence type="ECO:0000256" key="1">
    <source>
        <dbReference type="SAM" id="Phobius"/>
    </source>
</evidence>
<organism evidence="2 3">
    <name type="scientific">Terrabacter ginsenosidimutans</name>
    <dbReference type="NCBI Taxonomy" id="490575"/>
    <lineage>
        <taxon>Bacteria</taxon>
        <taxon>Bacillati</taxon>
        <taxon>Actinomycetota</taxon>
        <taxon>Actinomycetes</taxon>
        <taxon>Micrococcales</taxon>
        <taxon>Intrasporangiaceae</taxon>
        <taxon>Terrabacter</taxon>
    </lineage>
</organism>
<evidence type="ECO:0000313" key="2">
    <source>
        <dbReference type="EMBL" id="GAA3707238.1"/>
    </source>
</evidence>
<dbReference type="Proteomes" id="UP001501468">
    <property type="component" value="Unassembled WGS sequence"/>
</dbReference>
<feature type="transmembrane region" description="Helical" evidence="1">
    <location>
        <begin position="99"/>
        <end position="120"/>
    </location>
</feature>
<feature type="transmembrane region" description="Helical" evidence="1">
    <location>
        <begin position="232"/>
        <end position="253"/>
    </location>
</feature>
<accession>A0ABP7DLF7</accession>
<feature type="transmembrane region" description="Helical" evidence="1">
    <location>
        <begin position="194"/>
        <end position="220"/>
    </location>
</feature>
<keyword evidence="1" id="KW-0812">Transmembrane</keyword>
<feature type="transmembrane region" description="Helical" evidence="1">
    <location>
        <begin position="344"/>
        <end position="362"/>
    </location>
</feature>
<sequence length="731" mass="77772">MGRGWWERVAGPVATVILSLLGMAQALKVWDWRPGTPLGLTGDAPWMATLIRGYLDYGPYADTPLFGAPFALNTGWSSTGNDLHVWILTALGTFSHDPFTVMAVYFFLTFPLSALTMYWLCRKYEVARAPAVMAGVLFSLIPGHQERFPHLFLAAYWAVPFAAWVIIETARGRSVLATDATGRSRRRLAHVAQVLMLIAIGLGDVYYVAFTLVIAVPIAVLRQIRRPDFRELRLLSIPLLVMVVPTLVSLAVARRRADRDVLTGGMPFGRSFVDSDRWAGQIFDLVMPWPGYRVAAFGQRSQAYDALTGTTGEVSAIGGVAVLGLIGMLVVVGSALLRGRLAAVNPLIAVLAVASLLAIAFFTRGGLGALTAFLLTPQIRTWSRLFLFIGLFGLLAAGWFVSQLGRRAGGRQQVYAVSAVLVLLGVLDQTNPGRAPDYGANRAQLATLAAFDDHVQQALGPGCTIFVLPVVGFPEVNDALWSDLMSLGLASDDLHWSFGAIKGTAPADWQLGLATNDPPRLLNDIAALNYCGVVVESSLGQRSPLLATELPRLLGPAVATSSDKRYVAYSLKEVRGRLESGVGSAGIRARSAAALHPVLATLKGAYAVDEVGGRRYPLGPGPSIALSNMTGAPVQLQVKISVLGAAEGSAELHLDGLGCKSPSVVVPPRTRRDISMSVSAPSGLSSLDIVSVGGTGDWARFMNRSALASVQSMSITPVDTAINAGVDLPSP</sequence>
<name>A0ABP7DLF7_9MICO</name>
<feature type="transmembrane region" description="Helical" evidence="1">
    <location>
        <begin position="314"/>
        <end position="337"/>
    </location>
</feature>
<comment type="caution">
    <text evidence="2">The sequence shown here is derived from an EMBL/GenBank/DDBJ whole genome shotgun (WGS) entry which is preliminary data.</text>
</comment>
<proteinExistence type="predicted"/>
<reference evidence="3" key="1">
    <citation type="journal article" date="2019" name="Int. J. Syst. Evol. Microbiol.">
        <title>The Global Catalogue of Microorganisms (GCM) 10K type strain sequencing project: providing services to taxonomists for standard genome sequencing and annotation.</title>
        <authorList>
            <consortium name="The Broad Institute Genomics Platform"/>
            <consortium name="The Broad Institute Genome Sequencing Center for Infectious Disease"/>
            <person name="Wu L."/>
            <person name="Ma J."/>
        </authorList>
    </citation>
    <scope>NUCLEOTIDE SEQUENCE [LARGE SCALE GENOMIC DNA]</scope>
    <source>
        <strain evidence="3">JCM 17125</strain>
    </source>
</reference>
<evidence type="ECO:0000313" key="3">
    <source>
        <dbReference type="Proteomes" id="UP001501468"/>
    </source>
</evidence>
<keyword evidence="3" id="KW-1185">Reference proteome</keyword>
<keyword evidence="1" id="KW-0472">Membrane</keyword>
<gene>
    <name evidence="2" type="ORF">GCM10022399_24980</name>
</gene>
<feature type="transmembrane region" description="Helical" evidence="1">
    <location>
        <begin position="148"/>
        <end position="167"/>
    </location>
</feature>
<keyword evidence="1" id="KW-1133">Transmembrane helix</keyword>